<dbReference type="EMBL" id="CP040915">
    <property type="protein sequence ID" value="QDC25686.1"/>
    <property type="molecule type" value="Genomic_DNA"/>
</dbReference>
<dbReference type="InterPro" id="IPR035959">
    <property type="entry name" value="RutC-like_sf"/>
</dbReference>
<evidence type="ECO:0000313" key="2">
    <source>
        <dbReference type="EMBL" id="QDC25686.1"/>
    </source>
</evidence>
<dbReference type="SUPFAM" id="SSF55298">
    <property type="entry name" value="YjgF-like"/>
    <property type="match status" value="1"/>
</dbReference>
<dbReference type="GO" id="GO:0019239">
    <property type="term" value="F:deaminase activity"/>
    <property type="evidence" value="ECO:0007669"/>
    <property type="project" value="TreeGrafter"/>
</dbReference>
<evidence type="ECO:0000256" key="1">
    <source>
        <dbReference type="ARBA" id="ARBA00010552"/>
    </source>
</evidence>
<dbReference type="OrthoDB" id="8684161at2"/>
<gene>
    <name evidence="2" type="ORF">FE374_14660</name>
</gene>
<comment type="similarity">
    <text evidence="1">Belongs to the RutC family.</text>
</comment>
<name>A0A5B8CBX2_9MICO</name>
<proteinExistence type="inferred from homology"/>
<organism evidence="2 3">
    <name type="scientific">Georgenia yuyongxinii</name>
    <dbReference type="NCBI Taxonomy" id="2589797"/>
    <lineage>
        <taxon>Bacteria</taxon>
        <taxon>Bacillati</taxon>
        <taxon>Actinomycetota</taxon>
        <taxon>Actinomycetes</taxon>
        <taxon>Micrococcales</taxon>
        <taxon>Bogoriellaceae</taxon>
        <taxon>Georgenia</taxon>
    </lineage>
</organism>
<evidence type="ECO:0000313" key="3">
    <source>
        <dbReference type="Proteomes" id="UP000314616"/>
    </source>
</evidence>
<dbReference type="KEGG" id="gyu:FE374_14660"/>
<dbReference type="CDD" id="cd00448">
    <property type="entry name" value="YjgF_YER057c_UK114_family"/>
    <property type="match status" value="1"/>
</dbReference>
<dbReference type="PANTHER" id="PTHR11803:SF58">
    <property type="entry name" value="PROTEIN HMF1-RELATED"/>
    <property type="match status" value="1"/>
</dbReference>
<dbReference type="Pfam" id="PF01042">
    <property type="entry name" value="Ribonuc_L-PSP"/>
    <property type="match status" value="1"/>
</dbReference>
<sequence>MTQIEHIDPATMGPAQGLYTQLIHVRSGGLVFVSGQVAIGPDGSFVGEGDVERQTRQILENIGAALAHVGQGWGALVKLTTYLTSASDYPAFAAARKDFFDTHYPEGRYPTHTLLVVDALSAPHHLVELEAVIAVPEAAR</sequence>
<reference evidence="2 3" key="1">
    <citation type="submission" date="2019-05" db="EMBL/GenBank/DDBJ databases">
        <title>Georgenia *** sp. nov., and Georgenia *** sp. nov., isolated from the intestinal contents of plateau pika (Ochotona curzoniae) in the Qinghai-Tibet plateau of China.</title>
        <authorList>
            <person name="Tian Z."/>
        </authorList>
    </citation>
    <scope>NUCLEOTIDE SEQUENCE [LARGE SCALE GENOMIC DNA]</scope>
    <source>
        <strain evidence="2 3">Z443</strain>
    </source>
</reference>
<dbReference type="PANTHER" id="PTHR11803">
    <property type="entry name" value="2-IMINOBUTANOATE/2-IMINOPROPANOATE DEAMINASE RIDA"/>
    <property type="match status" value="1"/>
</dbReference>
<protein>
    <submittedName>
        <fullName evidence="2">RidA family protein</fullName>
    </submittedName>
</protein>
<dbReference type="AlphaFoldDB" id="A0A5B8CBX2"/>
<dbReference type="Proteomes" id="UP000314616">
    <property type="component" value="Chromosome"/>
</dbReference>
<dbReference type="Gene3D" id="3.30.1330.40">
    <property type="entry name" value="RutC-like"/>
    <property type="match status" value="1"/>
</dbReference>
<dbReference type="GO" id="GO:0005829">
    <property type="term" value="C:cytosol"/>
    <property type="evidence" value="ECO:0007669"/>
    <property type="project" value="TreeGrafter"/>
</dbReference>
<accession>A0A5B8CBX2</accession>
<dbReference type="InterPro" id="IPR006175">
    <property type="entry name" value="YjgF/YER057c/UK114"/>
</dbReference>
<dbReference type="RefSeq" id="WP_139929936.1">
    <property type="nucleotide sequence ID" value="NZ_CP040915.1"/>
</dbReference>